<protein>
    <recommendedName>
        <fullName evidence="4">ATP-binding protein</fullName>
    </recommendedName>
</protein>
<evidence type="ECO:0000256" key="1">
    <source>
        <dbReference type="SAM" id="MobiDB-lite"/>
    </source>
</evidence>
<dbReference type="RefSeq" id="WP_218781445.1">
    <property type="nucleotide sequence ID" value="NZ_JAGJBZ010000002.1"/>
</dbReference>
<accession>A0ABU4L9N1</accession>
<feature type="region of interest" description="Disordered" evidence="1">
    <location>
        <begin position="953"/>
        <end position="984"/>
    </location>
</feature>
<sequence>MNESVAPDAAARSEGEAASGPAGAPHNATAGGATAAAGESERGSSTYATGGGGVSFAHRVAAVYLADMLTGVRRAEASELPVRRVSFQTGPAHPVDDLLVDCGDESGEVTLAVACRATPDFVPSHDETVKLVGSLLSEVGRFDTDTHQVAVATAGRSNQWDHLATLCDIARAHADPESFQASMDVDGRWSKPVRERQKHLLKMVEKVIEDGTLPQEVLRLAWRLLGRLRILNFAVQSPDEGDRAAVATLLDGVASAAIDGAVVRNQLEVEATRYDATGAVVDLKVLRRDIHVLLDSAATRSRHAWSVLAEQRKLAVARVRTTIGDEASGGPVEISLADRREQLTGALSEAGTRISALLVSGESGIGKSALTLSAVAELEAADPTGFQGVVVNFRGLPQSSLELRAALGMSLEDVLAETSAPSRVLVIDAADAALERSAGLLSDLVLAAAAAGVGLVAVTSDVALGFVREQVELGFSKSISSFEMRPLGDEDISIVSDHFPLLRTVLRDLPVNSLLRRPVVLDLLARTGAEPDSSLGEWECLDLVWSRIVRGDGRPGVGSAEAREQTLLAVAAETMKLPKDRRPGAGVDAAAVDALRRDHLLAPPSRYRNQPDFAHDEVRRYATAILLVRGQSPAELLQAAGAPRWALSATTLACEGLLKAPDARPVRKFIELCSQFEVFAAARGPRWSDVPVEAVLATPYAYECLKSACMDQSVGLVLGDVVRVVQQRYKVNGLVDRLVTNSVVQFLLDDEKPWDVSKESFELLADWMQALSLADVPAGNELRIRLRDRLLAYWNSFPLRKTSGETPSGGTSQRRRRRRELDYHLTKEAFVETVALLGPDIDDAVERCLRVVAENAPAFLAPAVDSPFSARALAQKDPELLATLMAAYYIDDEPSWHRDEGVRRHQGRWTGVGPPFFQYYFGGFWQLFQTAPLPTSARVLNSILNSGARSRVATLSRPSPPYALTDPFDDGDEGADSETENGEVEERGAVLNLDGTARLYVGDSHVWSWYRGTSVGPYSAMSGLQAMERLADAGLSRGASPRVVVEALLNGCENLAVPGMLFGLLVRHIEKVGTELDLFLAEPVVWELEFGRRTSEYVGLRAATEGLANLERRQWTPREVAMWLMVHGGQERAQALKKVADKLVENGDRLGISQERTKNWAASLDPEQYRVKQHGDQVYIEVESPLELQAVQEAHAAHQEVVQTSLRLQNRYWGSAKHDAEYVLPSSEEIAADLAAGRALVEADEELMPNRPVDAVAHVVRAAIERAAAGDMEALGNEEQFVTEFVIGIALLFREAEDQRQEDQFFDLGADRAVAQALPAFLTPALAAPLEAVGVSTEDVAEAGLAMAGKASLETRLYLARGCDVVWRSPCHLDPCIHRTALNWLLESARGAEIGPWDQHGQRRSNVLIAGDVAERLQALSGDSVDIAVLDAAIRGLGAAASTGHCCTDDAATLLAAFLDVERRAMVAQEKQGWTADDRGTHSLVAARALLEGFAKSGDAGPALEHLDVLRADAGLMSNFLHGLAATGAENERLAEAARGVWPSLLRHAIGYLNDDSSPYRDHHWGDWAAAALLPDPLPWTQGLYNEVVGEPVDWVRAEDLVASIDDWLPIARGEAKSVDALIGILRKLSEEVQATRGVHWVSDFCIQDGRVTVKQSWLSNSWLKEIRRPAEELGKLDEWQMLVDSLVVAGNEGLAPYSR</sequence>
<name>A0ABU4L9N1_9ACTN</name>
<reference evidence="2 3" key="1">
    <citation type="journal article" date="2023" name="Microb. Genom.">
        <title>Mesoterricola silvestris gen. nov., sp. nov., Mesoterricola sediminis sp. nov., Geothrix oryzae sp. nov., Geothrix edaphica sp. nov., Geothrix rubra sp. nov., and Geothrix limicola sp. nov., six novel members of Acidobacteriota isolated from soils.</title>
        <authorList>
            <person name="Weisberg A.J."/>
            <person name="Pearce E."/>
            <person name="Kramer C.G."/>
            <person name="Chang J.H."/>
            <person name="Clarke C.R."/>
        </authorList>
    </citation>
    <scope>NUCLEOTIDE SEQUENCE [LARGE SCALE GENOMIC DNA]</scope>
    <source>
        <strain evidence="2 3">NRRL_B-2795</strain>
    </source>
</reference>
<dbReference type="EMBL" id="JARAVY010000011">
    <property type="protein sequence ID" value="MDX2912472.1"/>
    <property type="molecule type" value="Genomic_DNA"/>
</dbReference>
<feature type="compositionally biased region" description="Low complexity" evidence="1">
    <location>
        <begin position="1"/>
        <end position="38"/>
    </location>
</feature>
<gene>
    <name evidence="2" type="ORF">PV517_27790</name>
</gene>
<evidence type="ECO:0008006" key="4">
    <source>
        <dbReference type="Google" id="ProtNLM"/>
    </source>
</evidence>
<evidence type="ECO:0000313" key="3">
    <source>
        <dbReference type="Proteomes" id="UP001271723"/>
    </source>
</evidence>
<feature type="compositionally biased region" description="Acidic residues" evidence="1">
    <location>
        <begin position="967"/>
        <end position="983"/>
    </location>
</feature>
<organism evidence="2 3">
    <name type="scientific">Streptomyces griseiscabiei</name>
    <dbReference type="NCBI Taxonomy" id="2993540"/>
    <lineage>
        <taxon>Bacteria</taxon>
        <taxon>Bacillati</taxon>
        <taxon>Actinomycetota</taxon>
        <taxon>Actinomycetes</taxon>
        <taxon>Kitasatosporales</taxon>
        <taxon>Streptomycetaceae</taxon>
        <taxon>Streptomyces</taxon>
    </lineage>
</organism>
<proteinExistence type="predicted"/>
<feature type="region of interest" description="Disordered" evidence="1">
    <location>
        <begin position="1"/>
        <end position="50"/>
    </location>
</feature>
<evidence type="ECO:0000313" key="2">
    <source>
        <dbReference type="EMBL" id="MDX2912472.1"/>
    </source>
</evidence>
<comment type="caution">
    <text evidence="2">The sequence shown here is derived from an EMBL/GenBank/DDBJ whole genome shotgun (WGS) entry which is preliminary data.</text>
</comment>
<dbReference type="Proteomes" id="UP001271723">
    <property type="component" value="Unassembled WGS sequence"/>
</dbReference>
<keyword evidence="3" id="KW-1185">Reference proteome</keyword>